<protein>
    <submittedName>
        <fullName evidence="2">DoxX family membrane protein</fullName>
    </submittedName>
    <submittedName>
        <fullName evidence="3">DoxX-like protein</fullName>
    </submittedName>
</protein>
<evidence type="ECO:0000256" key="1">
    <source>
        <dbReference type="SAM" id="Phobius"/>
    </source>
</evidence>
<feature type="transmembrane region" description="Helical" evidence="1">
    <location>
        <begin position="12"/>
        <end position="34"/>
    </location>
</feature>
<accession>A0A3N0W9F3</accession>
<dbReference type="RefSeq" id="WP_123262420.1">
    <property type="nucleotide sequence ID" value="NZ_RJTX01000001.1"/>
</dbReference>
<organism evidence="2 4">
    <name type="scientific">Chryseobacterium daecheongense</name>
    <dbReference type="NCBI Taxonomy" id="192389"/>
    <lineage>
        <taxon>Bacteria</taxon>
        <taxon>Pseudomonadati</taxon>
        <taxon>Bacteroidota</taxon>
        <taxon>Flavobacteriia</taxon>
        <taxon>Flavobacteriales</taxon>
        <taxon>Weeksellaceae</taxon>
        <taxon>Chryseobacterium group</taxon>
        <taxon>Chryseobacterium</taxon>
    </lineage>
</organism>
<keyword evidence="5" id="KW-1185">Reference proteome</keyword>
<keyword evidence="1" id="KW-1133">Transmembrane helix</keyword>
<feature type="transmembrane region" description="Helical" evidence="1">
    <location>
        <begin position="71"/>
        <end position="89"/>
    </location>
</feature>
<proteinExistence type="predicted"/>
<reference evidence="2" key="1">
    <citation type="submission" date="2018-11" db="EMBL/GenBank/DDBJ databases">
        <title>Proposal to divide the Flavobacteriaceae and reorganize its genera based on Amino Acid Identity values calculated from whole genome sequences.</title>
        <authorList>
            <person name="Nicholson A.C."/>
            <person name="Gulvik C.A."/>
            <person name="Whitney A.M."/>
            <person name="Humrighouse B.W."/>
            <person name="Bell M."/>
            <person name="Holmes B."/>
            <person name="Steigerwalt A."/>
            <person name="Villarma A."/>
            <person name="Sheth M."/>
            <person name="Batra D."/>
            <person name="Pryor J."/>
            <person name="Bernardet J.-F."/>
            <person name="Hugo C."/>
            <person name="Kampfer P."/>
            <person name="Newman J."/>
            <person name="Mcquiston J.R."/>
        </authorList>
    </citation>
    <scope>NUCLEOTIDE SEQUENCE</scope>
    <source>
        <strain evidence="2">DSM 15235</strain>
    </source>
</reference>
<dbReference type="EMBL" id="SOQW01000001">
    <property type="protein sequence ID" value="TDX94276.1"/>
    <property type="molecule type" value="Genomic_DNA"/>
</dbReference>
<evidence type="ECO:0000313" key="3">
    <source>
        <dbReference type="EMBL" id="TDX94276.1"/>
    </source>
</evidence>
<evidence type="ECO:0000313" key="4">
    <source>
        <dbReference type="Proteomes" id="UP000269375"/>
    </source>
</evidence>
<keyword evidence="1" id="KW-0472">Membrane</keyword>
<evidence type="ECO:0000313" key="2">
    <source>
        <dbReference type="EMBL" id="ROI00729.1"/>
    </source>
</evidence>
<name>A0A3N0W9F3_9FLAO</name>
<feature type="transmembrane region" description="Helical" evidence="1">
    <location>
        <begin position="120"/>
        <end position="139"/>
    </location>
</feature>
<dbReference type="Proteomes" id="UP000295709">
    <property type="component" value="Unassembled WGS sequence"/>
</dbReference>
<feature type="transmembrane region" description="Helical" evidence="1">
    <location>
        <begin position="160"/>
        <end position="177"/>
    </location>
</feature>
<keyword evidence="1" id="KW-0812">Transmembrane</keyword>
<dbReference type="AlphaFoldDB" id="A0A3N0W9F3"/>
<feature type="transmembrane region" description="Helical" evidence="1">
    <location>
        <begin position="94"/>
        <end position="114"/>
    </location>
</feature>
<reference evidence="3 5" key="2">
    <citation type="submission" date="2019-03" db="EMBL/GenBank/DDBJ databases">
        <title>Genomic Encyclopedia of Archaeal and Bacterial Type Strains, Phase II (KMG-II): from individual species to whole genera.</title>
        <authorList>
            <person name="Goeker M."/>
        </authorList>
    </citation>
    <scope>NUCLEOTIDE SEQUENCE [LARGE SCALE GENOMIC DNA]</scope>
    <source>
        <strain evidence="3 5">DSM 15235</strain>
    </source>
</reference>
<gene>
    <name evidence="3" type="ORF">BCF50_0039</name>
    <name evidence="2" type="ORF">EGI05_07595</name>
</gene>
<sequence>MITKLRTISKERYWEYFILVARFLLAITFLNYGYSKLTDDGQFGISAGEMATPIKDLSLFRVMWYLFDHEPFKIVIGILQMITGILLLFNRTAILGVMFFIPIAANILLMDISFMPESLAIPFAKRFTFYFLLCFLILWNDRERIKIMWNAMIKKVSFKLQFPILLYLLIPLFALMLEFTPAIPQIIYGIIAEPDQTLHDLQKIFQILVGFFNK</sequence>
<evidence type="ECO:0000313" key="5">
    <source>
        <dbReference type="Proteomes" id="UP000295709"/>
    </source>
</evidence>
<dbReference type="EMBL" id="RJTX01000001">
    <property type="protein sequence ID" value="ROI00729.1"/>
    <property type="molecule type" value="Genomic_DNA"/>
</dbReference>
<dbReference type="OrthoDB" id="5524812at2"/>
<dbReference type="Proteomes" id="UP000269375">
    <property type="component" value="Unassembled WGS sequence"/>
</dbReference>
<comment type="caution">
    <text evidence="2">The sequence shown here is derived from an EMBL/GenBank/DDBJ whole genome shotgun (WGS) entry which is preliminary data.</text>
</comment>